<evidence type="ECO:0000313" key="2">
    <source>
        <dbReference type="Proteomes" id="UP001597012"/>
    </source>
</evidence>
<dbReference type="InterPro" id="IPR034660">
    <property type="entry name" value="DinB/YfiT-like"/>
</dbReference>
<keyword evidence="2" id="KW-1185">Reference proteome</keyword>
<dbReference type="Gene3D" id="1.20.120.450">
    <property type="entry name" value="dinb family like domain"/>
    <property type="match status" value="1"/>
</dbReference>
<evidence type="ECO:0000313" key="1">
    <source>
        <dbReference type="EMBL" id="MFD0797083.1"/>
    </source>
</evidence>
<name>A0ABW3B2T8_9FLAO</name>
<proteinExistence type="predicted"/>
<organism evidence="1 2">
    <name type="scientific">Maribacter chungangensis</name>
    <dbReference type="NCBI Taxonomy" id="1069117"/>
    <lineage>
        <taxon>Bacteria</taxon>
        <taxon>Pseudomonadati</taxon>
        <taxon>Bacteroidota</taxon>
        <taxon>Flavobacteriia</taxon>
        <taxon>Flavobacteriales</taxon>
        <taxon>Flavobacteriaceae</taxon>
        <taxon>Maribacter</taxon>
    </lineage>
</organism>
<dbReference type="Proteomes" id="UP001597012">
    <property type="component" value="Unassembled WGS sequence"/>
</dbReference>
<dbReference type="InterPro" id="IPR011466">
    <property type="entry name" value="DUF1572"/>
</dbReference>
<dbReference type="Pfam" id="PF07609">
    <property type="entry name" value="DUF1572"/>
    <property type="match status" value="1"/>
</dbReference>
<dbReference type="RefSeq" id="WP_379933185.1">
    <property type="nucleotide sequence ID" value="NZ_JBHTHY010000004.1"/>
</dbReference>
<accession>A0ABW3B2T8</accession>
<sequence length="176" mass="20508">MQLWENYLTSVRFEFERYKTLGDRTFQQLTEADMHWRLHQTDNSIAIITKHLVGNMRSRWTNFLTEDGEKNWRDREGEFENPPKSKAEIIAYWNSGWTCLFDALDHLNGSNFDTIITIRNENHTIIEALNRQLAHYAGHVGQIILIGKMRTGADWISPSIPKGGTQAFNDKKVNLK</sequence>
<dbReference type="SUPFAM" id="SSF109854">
    <property type="entry name" value="DinB/YfiT-like putative metalloenzymes"/>
    <property type="match status" value="1"/>
</dbReference>
<comment type="caution">
    <text evidence="1">The sequence shown here is derived from an EMBL/GenBank/DDBJ whole genome shotgun (WGS) entry which is preliminary data.</text>
</comment>
<dbReference type="EMBL" id="JBHTHY010000004">
    <property type="protein sequence ID" value="MFD0797083.1"/>
    <property type="molecule type" value="Genomic_DNA"/>
</dbReference>
<protein>
    <submittedName>
        <fullName evidence="1">DUF1572 family protein</fullName>
    </submittedName>
</protein>
<gene>
    <name evidence="1" type="ORF">ACFQZJ_06400</name>
</gene>
<reference evidence="2" key="1">
    <citation type="journal article" date="2019" name="Int. J. Syst. Evol. Microbiol.">
        <title>The Global Catalogue of Microorganisms (GCM) 10K type strain sequencing project: providing services to taxonomists for standard genome sequencing and annotation.</title>
        <authorList>
            <consortium name="The Broad Institute Genomics Platform"/>
            <consortium name="The Broad Institute Genome Sequencing Center for Infectious Disease"/>
            <person name="Wu L."/>
            <person name="Ma J."/>
        </authorList>
    </citation>
    <scope>NUCLEOTIDE SEQUENCE [LARGE SCALE GENOMIC DNA]</scope>
    <source>
        <strain evidence="2">CCUG 61948</strain>
    </source>
</reference>